<keyword evidence="2" id="KW-1185">Reference proteome</keyword>
<organism evidence="1 2">
    <name type="scientific">Acanthoscelides obtectus</name>
    <name type="common">Bean weevil</name>
    <name type="synonym">Bruchus obtectus</name>
    <dbReference type="NCBI Taxonomy" id="200917"/>
    <lineage>
        <taxon>Eukaryota</taxon>
        <taxon>Metazoa</taxon>
        <taxon>Ecdysozoa</taxon>
        <taxon>Arthropoda</taxon>
        <taxon>Hexapoda</taxon>
        <taxon>Insecta</taxon>
        <taxon>Pterygota</taxon>
        <taxon>Neoptera</taxon>
        <taxon>Endopterygota</taxon>
        <taxon>Coleoptera</taxon>
        <taxon>Polyphaga</taxon>
        <taxon>Cucujiformia</taxon>
        <taxon>Chrysomeloidea</taxon>
        <taxon>Chrysomelidae</taxon>
        <taxon>Bruchinae</taxon>
        <taxon>Bruchini</taxon>
        <taxon>Acanthoscelides</taxon>
    </lineage>
</organism>
<protein>
    <submittedName>
        <fullName evidence="1">Uncharacterized protein</fullName>
    </submittedName>
</protein>
<dbReference type="PANTHER" id="PTHR45913:SF22">
    <property type="entry name" value="SCAN BOX DOMAIN-CONTAINING PROTEIN"/>
    <property type="match status" value="1"/>
</dbReference>
<dbReference type="AlphaFoldDB" id="A0A9P0JKY4"/>
<gene>
    <name evidence="1" type="ORF">ACAOBT_LOCUS1502</name>
</gene>
<dbReference type="OrthoDB" id="6580598at2759"/>
<accession>A0A9P0JKY4</accession>
<comment type="caution">
    <text evidence="1">The sequence shown here is derived from an EMBL/GenBank/DDBJ whole genome shotgun (WGS) entry which is preliminary data.</text>
</comment>
<proteinExistence type="predicted"/>
<evidence type="ECO:0000313" key="1">
    <source>
        <dbReference type="EMBL" id="CAH1956318.1"/>
    </source>
</evidence>
<sequence>MISTHCVINRQVLASKTLPQKLRQTLDAAIRIDLDSDHKLLLFHTDVRWLFKGNMLARLYELKEEVILVLEFKEKHDLLTKLRDDTFQWRLAYLTNILTP</sequence>
<reference evidence="1" key="1">
    <citation type="submission" date="2022-03" db="EMBL/GenBank/DDBJ databases">
        <authorList>
            <person name="Sayadi A."/>
        </authorList>
    </citation>
    <scope>NUCLEOTIDE SEQUENCE</scope>
</reference>
<dbReference type="Proteomes" id="UP001152888">
    <property type="component" value="Unassembled WGS sequence"/>
</dbReference>
<dbReference type="EMBL" id="CAKOFQ010006664">
    <property type="protein sequence ID" value="CAH1956318.1"/>
    <property type="molecule type" value="Genomic_DNA"/>
</dbReference>
<evidence type="ECO:0000313" key="2">
    <source>
        <dbReference type="Proteomes" id="UP001152888"/>
    </source>
</evidence>
<dbReference type="PANTHER" id="PTHR45913">
    <property type="entry name" value="EPM2A-INTERACTING PROTEIN 1"/>
    <property type="match status" value="1"/>
</dbReference>
<name>A0A9P0JKY4_ACAOB</name>